<evidence type="ECO:0000259" key="6">
    <source>
        <dbReference type="Pfam" id="PF08170"/>
    </source>
</evidence>
<feature type="region of interest" description="Disordered" evidence="4">
    <location>
        <begin position="130"/>
        <end position="150"/>
    </location>
</feature>
<keyword evidence="2" id="KW-0819">tRNA processing</keyword>
<feature type="domain" description="POPLD" evidence="6">
    <location>
        <begin position="529"/>
        <end position="620"/>
    </location>
</feature>
<proteinExistence type="predicted"/>
<organism evidence="8 9">
    <name type="scientific">Ganoderma sinense ZZ0214-1</name>
    <dbReference type="NCBI Taxonomy" id="1077348"/>
    <lineage>
        <taxon>Eukaryota</taxon>
        <taxon>Fungi</taxon>
        <taxon>Dikarya</taxon>
        <taxon>Basidiomycota</taxon>
        <taxon>Agaricomycotina</taxon>
        <taxon>Agaricomycetes</taxon>
        <taxon>Polyporales</taxon>
        <taxon>Polyporaceae</taxon>
        <taxon>Ganoderma</taxon>
    </lineage>
</organism>
<feature type="domain" description="POP1 C-terminal" evidence="7">
    <location>
        <begin position="765"/>
        <end position="835"/>
    </location>
</feature>
<dbReference type="GO" id="GO:0000172">
    <property type="term" value="C:ribonuclease MRP complex"/>
    <property type="evidence" value="ECO:0007669"/>
    <property type="project" value="InterPro"/>
</dbReference>
<dbReference type="PANTHER" id="PTHR22731">
    <property type="entry name" value="RIBONUCLEASES P/MRP PROTEIN SUBUNIT POP1"/>
    <property type="match status" value="1"/>
</dbReference>
<dbReference type="GO" id="GO:0005655">
    <property type="term" value="C:nucleolar ribonuclease P complex"/>
    <property type="evidence" value="ECO:0007669"/>
    <property type="project" value="InterPro"/>
</dbReference>
<dbReference type="GO" id="GO:0001682">
    <property type="term" value="P:tRNA 5'-leader removal"/>
    <property type="evidence" value="ECO:0007669"/>
    <property type="project" value="InterPro"/>
</dbReference>
<evidence type="ECO:0000256" key="2">
    <source>
        <dbReference type="ARBA" id="ARBA00022694"/>
    </source>
</evidence>
<accession>A0A2G8RLI1</accession>
<evidence type="ECO:0000256" key="1">
    <source>
        <dbReference type="ARBA" id="ARBA00004123"/>
    </source>
</evidence>
<name>A0A2G8RLI1_9APHY</name>
<gene>
    <name evidence="8" type="ORF">GSI_15067</name>
</gene>
<feature type="compositionally biased region" description="Basic and acidic residues" evidence="4">
    <location>
        <begin position="298"/>
        <end position="307"/>
    </location>
</feature>
<evidence type="ECO:0000259" key="5">
    <source>
        <dbReference type="Pfam" id="PF06978"/>
    </source>
</evidence>
<evidence type="ECO:0000313" key="9">
    <source>
        <dbReference type="Proteomes" id="UP000230002"/>
    </source>
</evidence>
<comment type="caution">
    <text evidence="8">The sequence shown here is derived from an EMBL/GenBank/DDBJ whole genome shotgun (WGS) entry which is preliminary data.</text>
</comment>
<feature type="domain" description="Pop1 N-terminal" evidence="5">
    <location>
        <begin position="147"/>
        <end position="221"/>
    </location>
</feature>
<dbReference type="OrthoDB" id="442863at2759"/>
<dbReference type="Pfam" id="PF06978">
    <property type="entry name" value="POP1_N"/>
    <property type="match status" value="2"/>
</dbReference>
<evidence type="ECO:0000313" key="8">
    <source>
        <dbReference type="EMBL" id="PIL22379.1"/>
    </source>
</evidence>
<comment type="subcellular location">
    <subcellularLocation>
        <location evidence="1">Nucleus</location>
    </subcellularLocation>
</comment>
<dbReference type="InterPro" id="IPR039182">
    <property type="entry name" value="Pop1"/>
</dbReference>
<sequence>MAPKRQNESQSAEEASGRDRKKQKTAIARTIAVQPDVGPSTSGAPPEAGPSKSVRFDSMKGLPSALDVEKFAESRAFEINAMNEAMQNARTNSSARAWQQLPRHLRRRAASHDIRRVPLRLRDKARAEMDPARRKALGRSNPKQGKLKSVKRTTSLLSRQKDKTWLETHIWHAKRMHMDTIWGYKLAVTPTEKSFRPSHRASVHGSILHDASYFATIEIKGPEDVLRAALDSCCDCQGPSPSAKRYLSGARTVESHIYEYTRYPHDLVGPATIIWHADAPEPGPPAISRGKHVKGKGKGKDTEVADDHQQRQRVVWIRVHPSITENVHEVLRISLAFALDAVKETGRVAEAEMADLREHFNVFEIMGPKASQVIKGALKPVDDKRSEFKKFWNSLSHIQTAGAVPRGMVIGFTVHDPRLSFPPKNAKLELEGGPSLSPASTVFPSVGLAQSQIWDENTRMVLRKPKYKKKDLDQRRSNNLVPGTTLKSERNDDRVPVLLIQRSVENAALSSPQAPSAASHPASTTSLHGWTLVVPQGWGMPFLSSLIYTGTRVGGQRERQTQAFEAGCPYFPRDFPVTEAYDMYAEDRAEEEHDAWERKPPAKRPSYEKLGTRSPWRPDWGVVLGIEGPATTLGGQVFLETQREEAVAVDGMAVAADKKVEQWLLRGPDVPQLVAEVASMLNPAAGLLIQVNQVRAKRKLDPLVNVRAEDLIKGALVQVSITLCGRGRPDDLAIIYRIGDNEAREWIKAEAKRKKGLSLLHDGGPDETELSQVSPKDGIIGYVTTGSFSLSLGEGHAIGAIPFTQYLELRKQFQRLRNDSKLLVKLRNRDETVCRAGLVDLLY</sequence>
<feature type="region of interest" description="Disordered" evidence="4">
    <location>
        <begin position="285"/>
        <end position="307"/>
    </location>
</feature>
<reference evidence="8 9" key="1">
    <citation type="journal article" date="2015" name="Sci. Rep.">
        <title>Chromosome-level genome map provides insights into diverse defense mechanisms in the medicinal fungus Ganoderma sinense.</title>
        <authorList>
            <person name="Zhu Y."/>
            <person name="Xu J."/>
            <person name="Sun C."/>
            <person name="Zhou S."/>
            <person name="Xu H."/>
            <person name="Nelson D.R."/>
            <person name="Qian J."/>
            <person name="Song J."/>
            <person name="Luo H."/>
            <person name="Xiang L."/>
            <person name="Li Y."/>
            <person name="Xu Z."/>
            <person name="Ji A."/>
            <person name="Wang L."/>
            <person name="Lu S."/>
            <person name="Hayward A."/>
            <person name="Sun W."/>
            <person name="Li X."/>
            <person name="Schwartz D.C."/>
            <person name="Wang Y."/>
            <person name="Chen S."/>
        </authorList>
    </citation>
    <scope>NUCLEOTIDE SEQUENCE [LARGE SCALE GENOMIC DNA]</scope>
    <source>
        <strain evidence="8 9">ZZ0214-1</strain>
    </source>
</reference>
<dbReference type="Proteomes" id="UP000230002">
    <property type="component" value="Unassembled WGS sequence"/>
</dbReference>
<dbReference type="Pfam" id="PF22770">
    <property type="entry name" value="POP1_C"/>
    <property type="match status" value="1"/>
</dbReference>
<evidence type="ECO:0000256" key="3">
    <source>
        <dbReference type="ARBA" id="ARBA00023242"/>
    </source>
</evidence>
<evidence type="ECO:0000256" key="4">
    <source>
        <dbReference type="SAM" id="MobiDB-lite"/>
    </source>
</evidence>
<keyword evidence="9" id="KW-1185">Reference proteome</keyword>
<feature type="region of interest" description="Disordered" evidence="4">
    <location>
        <begin position="1"/>
        <end position="56"/>
    </location>
</feature>
<feature type="domain" description="Pop1 N-terminal" evidence="5">
    <location>
        <begin position="71"/>
        <end position="144"/>
    </location>
</feature>
<protein>
    <recommendedName>
        <fullName evidence="10">POP1-domain-containing protein</fullName>
    </recommendedName>
</protein>
<keyword evidence="3" id="KW-0539">Nucleus</keyword>
<dbReference type="InterPro" id="IPR012590">
    <property type="entry name" value="POPLD_dom"/>
</dbReference>
<dbReference type="AlphaFoldDB" id="A0A2G8RLI1"/>
<evidence type="ECO:0008006" key="10">
    <source>
        <dbReference type="Google" id="ProtNLM"/>
    </source>
</evidence>
<dbReference type="InterPro" id="IPR055079">
    <property type="entry name" value="POP1_C"/>
</dbReference>
<dbReference type="STRING" id="1077348.A0A2G8RLI1"/>
<dbReference type="Pfam" id="PF08170">
    <property type="entry name" value="POPLD"/>
    <property type="match status" value="1"/>
</dbReference>
<dbReference type="InterPro" id="IPR009723">
    <property type="entry name" value="Pop1_N"/>
</dbReference>
<dbReference type="EMBL" id="AYKW01000069">
    <property type="protein sequence ID" value="PIL22379.1"/>
    <property type="molecule type" value="Genomic_DNA"/>
</dbReference>
<dbReference type="PANTHER" id="PTHR22731:SF3">
    <property type="entry name" value="RIBONUCLEASES P_MRP PROTEIN SUBUNIT POP1"/>
    <property type="match status" value="1"/>
</dbReference>
<evidence type="ECO:0000259" key="7">
    <source>
        <dbReference type="Pfam" id="PF22770"/>
    </source>
</evidence>